<sequence length="276" mass="29462">MWRVLVILFALWGSAASADYTAGGYTQAQTRFGVLQVVGQLGQQRVLFNGSDLGIENHAYSIDGVWAVQGGTQDWAVLTSRHGGNMCGGASQIAIMLTAGAAARTDEFGVCQGGPIDLRVTPEALEVDISDPTPRVAHQTFRFDGAQLSQVAVAEATAPAAGAGQAVTRWLGQHPQRLTQDPSEQARFARVLTPLQMDELSRRMSGPGDTRQEGGWIVGRACQAHQCNTAAAAWAVRIRDGAPFAVFYNRGGPIVFAGDQQFADPVITSLLRWSLP</sequence>
<dbReference type="EMBL" id="RCCE01000001">
    <property type="protein sequence ID" value="RLJ60590.1"/>
    <property type="molecule type" value="Genomic_DNA"/>
</dbReference>
<proteinExistence type="predicted"/>
<feature type="chain" id="PRO_5019777287" evidence="1">
    <location>
        <begin position="19"/>
        <end position="276"/>
    </location>
</feature>
<evidence type="ECO:0000313" key="2">
    <source>
        <dbReference type="EMBL" id="RLJ60590.1"/>
    </source>
</evidence>
<protein>
    <submittedName>
        <fullName evidence="2">Uncharacterized protein</fullName>
    </submittedName>
</protein>
<evidence type="ECO:0000313" key="3">
    <source>
        <dbReference type="Proteomes" id="UP000269157"/>
    </source>
</evidence>
<name>A0A497X5T5_9RHOB</name>
<organism evidence="2 3">
    <name type="scientific">Litoreibacter meonggei</name>
    <dbReference type="NCBI Taxonomy" id="1049199"/>
    <lineage>
        <taxon>Bacteria</taxon>
        <taxon>Pseudomonadati</taxon>
        <taxon>Pseudomonadota</taxon>
        <taxon>Alphaproteobacteria</taxon>
        <taxon>Rhodobacterales</taxon>
        <taxon>Roseobacteraceae</taxon>
        <taxon>Litoreibacter</taxon>
    </lineage>
</organism>
<dbReference type="OrthoDB" id="7814243at2"/>
<reference evidence="2 3" key="1">
    <citation type="submission" date="2018-10" db="EMBL/GenBank/DDBJ databases">
        <title>Genomic Encyclopedia of Archaeal and Bacterial Type Strains, Phase II (KMG-II): from individual species to whole genera.</title>
        <authorList>
            <person name="Goeker M."/>
        </authorList>
    </citation>
    <scope>NUCLEOTIDE SEQUENCE [LARGE SCALE GENOMIC DNA]</scope>
    <source>
        <strain evidence="2 3">DSM 29466</strain>
    </source>
</reference>
<feature type="signal peptide" evidence="1">
    <location>
        <begin position="1"/>
        <end position="18"/>
    </location>
</feature>
<keyword evidence="3" id="KW-1185">Reference proteome</keyword>
<dbReference type="AlphaFoldDB" id="A0A497X5T5"/>
<comment type="caution">
    <text evidence="2">The sequence shown here is derived from an EMBL/GenBank/DDBJ whole genome shotgun (WGS) entry which is preliminary data.</text>
</comment>
<dbReference type="Proteomes" id="UP000269157">
    <property type="component" value="Unassembled WGS sequence"/>
</dbReference>
<dbReference type="RefSeq" id="WP_121021886.1">
    <property type="nucleotide sequence ID" value="NZ_RCCE01000001.1"/>
</dbReference>
<accession>A0A497X5T5</accession>
<keyword evidence="1" id="KW-0732">Signal</keyword>
<evidence type="ECO:0000256" key="1">
    <source>
        <dbReference type="SAM" id="SignalP"/>
    </source>
</evidence>
<gene>
    <name evidence="2" type="ORF">BCF46_0793</name>
</gene>